<evidence type="ECO:0000313" key="2">
    <source>
        <dbReference type="EMBL" id="PFX25697.1"/>
    </source>
</evidence>
<evidence type="ECO:0000259" key="1">
    <source>
        <dbReference type="PROSITE" id="PS51192"/>
    </source>
</evidence>
<keyword evidence="2" id="KW-0067">ATP-binding</keyword>
<proteinExistence type="predicted"/>
<keyword evidence="3" id="KW-1185">Reference proteome</keyword>
<keyword evidence="2" id="KW-0547">Nucleotide-binding</keyword>
<dbReference type="Pfam" id="PF00078">
    <property type="entry name" value="RVT_1"/>
    <property type="match status" value="1"/>
</dbReference>
<dbReference type="STRING" id="50429.A0A2B4SAT3"/>
<comment type="caution">
    <text evidence="2">The sequence shown here is derived from an EMBL/GenBank/DDBJ whole genome shotgun (WGS) entry which is preliminary data.</text>
</comment>
<dbReference type="SMART" id="SM00487">
    <property type="entry name" value="DEXDc"/>
    <property type="match status" value="1"/>
</dbReference>
<accession>A0A2B4SAT3</accession>
<keyword evidence="2" id="KW-0347">Helicase</keyword>
<dbReference type="AlphaFoldDB" id="A0A2B4SAT3"/>
<dbReference type="InterPro" id="IPR011545">
    <property type="entry name" value="DEAD/DEAH_box_helicase_dom"/>
</dbReference>
<feature type="domain" description="Helicase ATP-binding" evidence="1">
    <location>
        <begin position="35"/>
        <end position="174"/>
    </location>
</feature>
<keyword evidence="2" id="KW-0378">Hydrolase</keyword>
<reference evidence="3" key="1">
    <citation type="journal article" date="2017" name="bioRxiv">
        <title>Comparative analysis of the genomes of Stylophora pistillata and Acropora digitifera provides evidence for extensive differences between species of corals.</title>
        <authorList>
            <person name="Voolstra C.R."/>
            <person name="Li Y."/>
            <person name="Liew Y.J."/>
            <person name="Baumgarten S."/>
            <person name="Zoccola D."/>
            <person name="Flot J.-F."/>
            <person name="Tambutte S."/>
            <person name="Allemand D."/>
            <person name="Aranda M."/>
        </authorList>
    </citation>
    <scope>NUCLEOTIDE SEQUENCE [LARGE SCALE GENOMIC DNA]</scope>
</reference>
<dbReference type="GO" id="GO:0003676">
    <property type="term" value="F:nucleic acid binding"/>
    <property type="evidence" value="ECO:0007669"/>
    <property type="project" value="InterPro"/>
</dbReference>
<dbReference type="Pfam" id="PF00270">
    <property type="entry name" value="DEAD"/>
    <property type="match status" value="1"/>
</dbReference>
<evidence type="ECO:0000313" key="3">
    <source>
        <dbReference type="Proteomes" id="UP000225706"/>
    </source>
</evidence>
<gene>
    <name evidence="2" type="primary">SGS1</name>
    <name evidence="2" type="ORF">AWC38_SpisGene9647</name>
</gene>
<dbReference type="PROSITE" id="PS51192">
    <property type="entry name" value="HELICASE_ATP_BIND_1"/>
    <property type="match status" value="1"/>
</dbReference>
<dbReference type="EMBL" id="LSMT01000144">
    <property type="protein sequence ID" value="PFX25697.1"/>
    <property type="molecule type" value="Genomic_DNA"/>
</dbReference>
<dbReference type="PANTHER" id="PTHR47027">
    <property type="entry name" value="REVERSE TRANSCRIPTASE DOMAIN-CONTAINING PROTEIN"/>
    <property type="match status" value="1"/>
</dbReference>
<dbReference type="PANTHER" id="PTHR47027:SF25">
    <property type="entry name" value="REVERSE TRANSCRIPTASE DOMAIN-CONTAINING PROTEIN"/>
    <property type="match status" value="1"/>
</dbReference>
<sequence length="401" mass="44170">MADTLSFDAALAEALLFLSELGMSLILRPEQKEAISSLVQGRDLLAVLPTGSGKSLIFQLLIRVKQILSLKAACVIVVCPLKSIVQDQLAEASLMGLTATSLAGASLQDVENGKYQLIFASAEEILAKPFLSSQKKSTSPLHQNLPAIIVDESHTVETWTGQRSTKRGKKSVAFRELFGKVGELPSFCKQDRHLAHHRRAVFRVELLDLHQLRQLREGFRQRGPRHPLEAATSLWSANLKNFHEGMTCRVVHGGQLTDSLGVKTGVRQGCLLSPFLFLLAIDRIMKTSTADRRNGIQWTLFDQLEDLDFADDLALLSHSHQEMQDKTTELAATSSQVGLKIHEGKTKILKINTASEDPVTLRGSKLEEVEAFTYLGSIINRQGGTDADVRARIAKARAAYL</sequence>
<organism evidence="2 3">
    <name type="scientific">Stylophora pistillata</name>
    <name type="common">Smooth cauliflower coral</name>
    <dbReference type="NCBI Taxonomy" id="50429"/>
    <lineage>
        <taxon>Eukaryota</taxon>
        <taxon>Metazoa</taxon>
        <taxon>Cnidaria</taxon>
        <taxon>Anthozoa</taxon>
        <taxon>Hexacorallia</taxon>
        <taxon>Scleractinia</taxon>
        <taxon>Astrocoeniina</taxon>
        <taxon>Pocilloporidae</taxon>
        <taxon>Stylophora</taxon>
    </lineage>
</organism>
<dbReference type="Proteomes" id="UP000225706">
    <property type="component" value="Unassembled WGS sequence"/>
</dbReference>
<dbReference type="InterPro" id="IPR000477">
    <property type="entry name" value="RT_dom"/>
</dbReference>
<dbReference type="SUPFAM" id="SSF52540">
    <property type="entry name" value="P-loop containing nucleoside triphosphate hydrolases"/>
    <property type="match status" value="1"/>
</dbReference>
<dbReference type="Gene3D" id="3.40.50.300">
    <property type="entry name" value="P-loop containing nucleotide triphosphate hydrolases"/>
    <property type="match status" value="1"/>
</dbReference>
<dbReference type="InterPro" id="IPR014001">
    <property type="entry name" value="Helicase_ATP-bd"/>
</dbReference>
<dbReference type="InterPro" id="IPR027417">
    <property type="entry name" value="P-loop_NTPase"/>
</dbReference>
<dbReference type="GO" id="GO:0004386">
    <property type="term" value="F:helicase activity"/>
    <property type="evidence" value="ECO:0007669"/>
    <property type="project" value="UniProtKB-KW"/>
</dbReference>
<name>A0A2B4SAT3_STYPI</name>
<dbReference type="OrthoDB" id="5979958at2759"/>
<dbReference type="GO" id="GO:0005524">
    <property type="term" value="F:ATP binding"/>
    <property type="evidence" value="ECO:0007669"/>
    <property type="project" value="InterPro"/>
</dbReference>
<protein>
    <submittedName>
        <fullName evidence="2">ATP-dependent helicase SGS1</fullName>
    </submittedName>
</protein>